<feature type="transmembrane region" description="Helical" evidence="1">
    <location>
        <begin position="63"/>
        <end position="86"/>
    </location>
</feature>
<gene>
    <name evidence="2" type="ORF">XU08_C0005G0010</name>
</gene>
<comment type="caution">
    <text evidence="2">The sequence shown here is derived from an EMBL/GenBank/DDBJ whole genome shotgun (WGS) entry which is preliminary data.</text>
</comment>
<proteinExistence type="predicted"/>
<organism evidence="2 3">
    <name type="scientific">candidate division WWE3 bacterium CSP1-7</name>
    <dbReference type="NCBI Taxonomy" id="1576480"/>
    <lineage>
        <taxon>Bacteria</taxon>
        <taxon>Katanobacteria</taxon>
    </lineage>
</organism>
<sequence length="100" mass="11363">MEDFYERLSGDLWGPFPRVFEQGCLGVVLFLIIGLPVLLVSGVFVLIRALLRKWGLWTEFSGFLLVILLFVSVMASPFVCMVLSFMQNPKLFGMLFGVPW</sequence>
<evidence type="ECO:0000256" key="1">
    <source>
        <dbReference type="SAM" id="Phobius"/>
    </source>
</evidence>
<dbReference type="Proteomes" id="UP000051297">
    <property type="component" value="Unassembled WGS sequence"/>
</dbReference>
<evidence type="ECO:0000313" key="3">
    <source>
        <dbReference type="Proteomes" id="UP000051297"/>
    </source>
</evidence>
<keyword evidence="1" id="KW-0812">Transmembrane</keyword>
<dbReference type="AlphaFoldDB" id="A0A0T5ZX74"/>
<dbReference type="EMBL" id="LDXK01000005">
    <property type="protein sequence ID" value="KRT67253.1"/>
    <property type="molecule type" value="Genomic_DNA"/>
</dbReference>
<protein>
    <submittedName>
        <fullName evidence="2">Uncharacterized protein</fullName>
    </submittedName>
</protein>
<accession>A0A0T5ZX74</accession>
<evidence type="ECO:0000313" key="2">
    <source>
        <dbReference type="EMBL" id="KRT67253.1"/>
    </source>
</evidence>
<reference evidence="2 3" key="1">
    <citation type="submission" date="2015-05" db="EMBL/GenBank/DDBJ databases">
        <title>Critical biogeochemical functions in the subsurface are associated with bacteria from new phyla and little studied lineages.</title>
        <authorList>
            <person name="Hug L.A."/>
            <person name="Thomas B.C."/>
            <person name="Sharon I."/>
            <person name="Brown C.T."/>
            <person name="Sharma R."/>
            <person name="Hettich R.L."/>
            <person name="Wilkins M.J."/>
            <person name="Williams K.H."/>
            <person name="Singh A."/>
            <person name="Banfield J.F."/>
        </authorList>
    </citation>
    <scope>NUCLEOTIDE SEQUENCE [LARGE SCALE GENOMIC DNA]</scope>
    <source>
        <strain evidence="2">CSP1-7</strain>
    </source>
</reference>
<name>A0A0T5ZX74_UNCKA</name>
<keyword evidence="1" id="KW-1133">Transmembrane helix</keyword>
<feature type="transmembrane region" description="Helical" evidence="1">
    <location>
        <begin position="25"/>
        <end position="51"/>
    </location>
</feature>
<keyword evidence="1" id="KW-0472">Membrane</keyword>